<name>C9KLM6_9FIRM</name>
<gene>
    <name evidence="1" type="ORF">MITSMUL_04111</name>
</gene>
<dbReference type="AlphaFoldDB" id="C9KLM6"/>
<protein>
    <submittedName>
        <fullName evidence="1">Uncharacterized protein</fullName>
    </submittedName>
</protein>
<dbReference type="EMBL" id="ABWK02000012">
    <property type="protein sequence ID" value="EEX69041.1"/>
    <property type="molecule type" value="Genomic_DNA"/>
</dbReference>
<organism evidence="1 2">
    <name type="scientific">Mitsuokella multacida DSM 20544</name>
    <dbReference type="NCBI Taxonomy" id="500635"/>
    <lineage>
        <taxon>Bacteria</taxon>
        <taxon>Bacillati</taxon>
        <taxon>Bacillota</taxon>
        <taxon>Negativicutes</taxon>
        <taxon>Selenomonadales</taxon>
        <taxon>Selenomonadaceae</taxon>
        <taxon>Mitsuokella</taxon>
    </lineage>
</organism>
<evidence type="ECO:0000313" key="1">
    <source>
        <dbReference type="EMBL" id="EEX69041.1"/>
    </source>
</evidence>
<proteinExistence type="predicted"/>
<keyword evidence="2" id="KW-1185">Reference proteome</keyword>
<dbReference type="HOGENOM" id="CLU_3154923_0_0_9"/>
<evidence type="ECO:0000313" key="2">
    <source>
        <dbReference type="Proteomes" id="UP000003671"/>
    </source>
</evidence>
<accession>C9KLM6</accession>
<comment type="caution">
    <text evidence="1">The sequence shown here is derived from an EMBL/GenBank/DDBJ whole genome shotgun (WGS) entry which is preliminary data.</text>
</comment>
<sequence length="48" mass="5873">MQIPPFIIKSNYTIWFIIGLRYNDCQERRKEIRRSIQYIEKIEIGVSL</sequence>
<dbReference type="Proteomes" id="UP000003671">
    <property type="component" value="Unassembled WGS sequence"/>
</dbReference>
<reference evidence="1" key="1">
    <citation type="submission" date="2009-09" db="EMBL/GenBank/DDBJ databases">
        <authorList>
            <person name="Weinstock G."/>
            <person name="Sodergren E."/>
            <person name="Clifton S."/>
            <person name="Fulton L."/>
            <person name="Fulton B."/>
            <person name="Courtney L."/>
            <person name="Fronick C."/>
            <person name="Harrison M."/>
            <person name="Strong C."/>
            <person name="Farmer C."/>
            <person name="Delahaunty K."/>
            <person name="Markovic C."/>
            <person name="Hall O."/>
            <person name="Minx P."/>
            <person name="Tomlinson C."/>
            <person name="Mitreva M."/>
            <person name="Nelson J."/>
            <person name="Hou S."/>
            <person name="Wollam A."/>
            <person name="Pepin K.H."/>
            <person name="Johnson M."/>
            <person name="Bhonagiri V."/>
            <person name="Nash W.E."/>
            <person name="Warren W."/>
            <person name="Chinwalla A."/>
            <person name="Mardis E.R."/>
            <person name="Wilson R.K."/>
        </authorList>
    </citation>
    <scope>NUCLEOTIDE SEQUENCE [LARGE SCALE GENOMIC DNA]</scope>
    <source>
        <strain evidence="1">DSM 20544</strain>
    </source>
</reference>